<feature type="compositionally biased region" description="Basic and acidic residues" evidence="9">
    <location>
        <begin position="2838"/>
        <end position="2867"/>
    </location>
</feature>
<organism evidence="11 12">
    <name type="scientific">Caenorhabditis auriculariae</name>
    <dbReference type="NCBI Taxonomy" id="2777116"/>
    <lineage>
        <taxon>Eukaryota</taxon>
        <taxon>Metazoa</taxon>
        <taxon>Ecdysozoa</taxon>
        <taxon>Nematoda</taxon>
        <taxon>Chromadorea</taxon>
        <taxon>Rhabditida</taxon>
        <taxon>Rhabditina</taxon>
        <taxon>Rhabditomorpha</taxon>
        <taxon>Rhabditoidea</taxon>
        <taxon>Rhabditidae</taxon>
        <taxon>Peloderinae</taxon>
        <taxon>Caenorhabditis</taxon>
    </lineage>
</organism>
<dbReference type="InterPro" id="IPR040848">
    <property type="entry name" value="AAA_lid_7"/>
</dbReference>
<reference evidence="11" key="1">
    <citation type="submission" date="2020-10" db="EMBL/GenBank/DDBJ databases">
        <authorList>
            <person name="Kikuchi T."/>
        </authorList>
    </citation>
    <scope>NUCLEOTIDE SEQUENCE</scope>
    <source>
        <strain evidence="11">NKZ352</strain>
    </source>
</reference>
<dbReference type="PROSITE" id="PS50234">
    <property type="entry name" value="VWFA"/>
    <property type="match status" value="1"/>
</dbReference>
<keyword evidence="7" id="KW-0143">Chaperone</keyword>
<keyword evidence="8" id="KW-0539">Nucleus</keyword>
<comment type="caution">
    <text evidence="11">The sequence shown here is derived from an EMBL/GenBank/DDBJ whole genome shotgun (WGS) entry which is preliminary data.</text>
</comment>
<dbReference type="SUPFAM" id="SSF53300">
    <property type="entry name" value="vWA-like"/>
    <property type="match status" value="1"/>
</dbReference>
<feature type="region of interest" description="Disordered" evidence="9">
    <location>
        <begin position="3005"/>
        <end position="3031"/>
    </location>
</feature>
<dbReference type="GO" id="GO:0005524">
    <property type="term" value="F:ATP binding"/>
    <property type="evidence" value="ECO:0007669"/>
    <property type="project" value="UniProtKB-KW"/>
</dbReference>
<feature type="compositionally biased region" description="Basic and acidic residues" evidence="9">
    <location>
        <begin position="2579"/>
        <end position="2592"/>
    </location>
</feature>
<dbReference type="GO" id="GO:0005730">
    <property type="term" value="C:nucleolus"/>
    <property type="evidence" value="ECO:0007669"/>
    <property type="project" value="UniProtKB-SubCell"/>
</dbReference>
<feature type="compositionally biased region" description="Polar residues" evidence="9">
    <location>
        <begin position="3016"/>
        <end position="3030"/>
    </location>
</feature>
<protein>
    <recommendedName>
        <fullName evidence="4">Midasin</fullName>
    </recommendedName>
</protein>
<dbReference type="Pfam" id="PF13519">
    <property type="entry name" value="VWA_2"/>
    <property type="match status" value="1"/>
</dbReference>
<dbReference type="Pfam" id="PF07728">
    <property type="entry name" value="AAA_5"/>
    <property type="match status" value="2"/>
</dbReference>
<dbReference type="Pfam" id="PF17867">
    <property type="entry name" value="AAA_lid_7"/>
    <property type="match status" value="1"/>
</dbReference>
<gene>
    <name evidence="11" type="ORF">CAUJ_LOCUS11144</name>
</gene>
<evidence type="ECO:0000256" key="1">
    <source>
        <dbReference type="ARBA" id="ARBA00004604"/>
    </source>
</evidence>
<sequence>MRDGFPLLVDEISLAEDSVLERLNPLFEEDRTLLLSDAGVETQIVHSSEGFQLVATMNPGGDYGKKELSKALRNRFTEVWTASDYSGDELLSIFDARLTKNEATRDEARVTPTQASKVVVAWIAEFFEKYSHVFRHAPSVRDVVACAELYSSAVAADVSRPFAVRDALSAVFLDSLSGLTTRLAIDADVVLQDALKMLSSHLHKVSIVENAEKFLAEATATTSNALIHQTADYLQIGHLKVEYGKKEPTIPRGFSLKAPTCVENFYRIASRFYWKEPPDVEKSSTVMALAQLTGNAITRLNLSDQTDLSDLFGSDVPVISDSGNITFRWEDGPVLRAIKNGEWVLLDEMNLASQSVLEGLNACFDHRRILYIAELNRSFEIPSTSNCRFFACQNPRVQGGNRRALPKSFVNRFTNIYTNDLTSGDVEMILEGIDVGRKLSGEERRRMVAVNEECARLAEIGAFVGGPHSFNLRDLLRWFELTASTSDFTVGFEIVYVSRMRREEDRDQLHSVFEKLMMMKAIYPPVQLQLDQNFLRIGKADIVRKPLKSDQNLANSRLLPSQMKVFHELATCVQMNWLALIVGQRNGGKRTIVENLATLSGRTLQTISLNADTDAQELIGSYEQIVDENVVGEAKKQLYQLLEPKISDESTLKKILASGELLDLETATEMALAQCEDQKTVTSCREVLSDASGSAMRFEWIDSVFVRAYLSGHWLLIEDVNLCSAAVLDRLNSCLESGGKLVVAERQNSYEPLSPHPDFRVFLSLDSRAGEISRAMRNRSVEIFMDETSRWHTSVDDVASVVSREELTMSQEIATNVSRLSTEDQLHLAVLLREMPLEIACRYIGVEESMEDEDEEELLRPVCSTTKAVLVREIAALGLAYDTWLANNWRKAAADQIGVEYLLLPFLSSTSSGVANRVLEKVFGRVSESFYTRVLPLLPSPSHRLIDSTFNAGRKSWNKEKETEKFTNNVVFEWALQLAQKIEVLHGSAEHLCRTMTKYEMATSELGFANLPHIAPIIDAILKTLKDGSIKGDRESIFLLALTFLLMTSAARRQLTPRAGCAPLYLVWNDVQKALSSQNIALPSQLAIIAEKLDKGWSSEAHDSFSKDYLVRWRRNALVKPFDNKNQCERYSNQLEEAISAAAAQNSEETEDVHMNEENEEEQKVVIPKSPVDESLRLAASVQALHAFFSAGVVDFSNPVFVKLRPFDGLNWSDPSAARWLQMAAAMSTTLRTSSEDSDVCVLPSSTGGAHSLISHSFFTALSFDPTLQLLAVAHLQNLTMKELRTRLWRFSLNSTPFSDSLGNALLKLQNGLAGWNEPKEAVSCWTERINSGLEMMRKALPPMDTLDPVVFEEERLLFVQKKREIVENQLQLLASYRKLVSRQSPECDSMSSHPIIRRLNQLRQELVAAEKDHNEEVEQNKEAVYRQSANQYSALCAEMRSFFDVALTTSSEASKERTEEDDQMASLAIRTAQLTSFLMSAQSFRQTLLRKYTSFVDVTSPFIAGVMLIECALRESSRKLAGEQRGLELATVAFPKFLKVQPTVDGPLSPEVTAWALRDASPMPLRLKATLVTRRLTDDVTPRDSAVISGEPIFDLQWTRLQWKKWYERNVAKAAEKDFVYRSKTEEEKDELDVVEFFSNENQEKEILPASDVSLMLEAVEDVGKGSLVEESEQKASVLRYRMALAWIRHVIGGVDKMPNDDVTALLNIDSDQTLLELISKREGLCDDGGKEEIIDVYRNSSLRECRRAAEILEKLAVRTREVQERWSEVVALKNVLRAIEEFSATPISTPHIKLAGQIEKLIEECDHWEQMADRANSLQEPLRALQGLLVDWKKMEVRCWSSLLQRTEADAKQRTQLVAFPLFEALYNAETPESLASIVPMAVEWMHNASIVDFSTRVTTVTSLAKWAELLEKAELASRIRSAASHFRQFIPVVEEKLKDERDFAEMNLKDYLKIVKYKDLNLWSIKVSSHKAHIQLFKIIRKFKDAVNPQIDSDFDNLLKMNEWIKLAKPDVNFTSSESSDDVPEDVAEMNKRLKRASKLAGKISENAASLCDDVSLVELTEQVKSADNSIRTMINYVGEDEEKEKQQGYARNSRQREVAMVLKESQAIGWNARRAVALKAEALNELSVSGVPQGVWRDFSAPSSSLDDPLIFKRYSRVSLTSPNLVRNCSSGRNTTIRKANKVNDQVGISTRKHLTGMIEYGISWQMSLHQKISKYRAEIDKISSSSKALNTAVANFKEEWHIDHESLASDISKVDENLRNISIFVSAMKRRVESIPDNVNDIDASCSDHLHPLSKLGSNDETAKKVRQLVGHLVNLSDTMTLTNGNCGDRKIYEKKDVTIWTNQHLSDSKEMRSVASELAPWFAVETAQILEILNSLETIVTKQRNIEPQIKTVEPTSLLMIVQSLYKDLVELRKDEKPKTEDEKKLDVINVVAMSLENCDIRRVITWLESLVEELRIGICLETSSLAVLASLVDVVRKLLTQCNALLADTLAQFCQLYHAVLSLTVQLFEKGYVNTIPKAEKQESGEGQTDEAGEGGGMGEGSTANDAKDVTDEMEETGQLEGLQDEPPADVDNDRADNTNEKPIEMEDDFAEDLQDIDKNDKGGPDDEEGDDEEEPEPEDQMGDVEEEDEKQLDPKLWDDEDEEEQQQDQQKNMDQENTAADQKTDDMVAKEDEPQPQEDGEQKPEDVQEDQENVDERDREDDDGGDVDDKNQQPEVDEEARREDEIGPDDDETKGDDSNMDEMMEDDGDETDKEDDENEETKDGEGDEENEESADVEMDEPPTSAEEDKAKNEESEEKMEQGTGGERNDEQKNDQETGGANEDDEEEEDEQKKEEQGEGKSKNDPRGESGAGEDAKEKEDKEDEEEDEMAEENREKAERRELADENRDLEEEAEQGEGEENESGKHVENAPAAERQMLGAGSLDEAKQTKREEQQERKAEKKRKLPQGLMDQLGAEESGEVEDDEAEDVQQASIHLAAPDMFALAEEVTRELVIGNVAQEEEPENPSGEKNQIPTENENAESQWAAMSRTVSMLSAELAENLRLILEPQRASKMQGDYRSGKRLNMRRLIPYIASEYRKDRIWMRRTKRAQREYQILIAVDDSASMNENGIHQVTCESVCVVEDALRRCDAGSVSVCSFGSEIRTIVPFGESSATSSVEMLKKLSFGQKSTDLLLMLKTARRQLDEIRTPTSEQMLIVVSDGRGALAQGADKVKAHYAALQGVTVLFVILDSGDKSIHDLKVASFKDGGVVLTPYLSLFPFPFYAIVNTIQQLPSVIAESIRQWFEMTAQTA</sequence>
<dbReference type="InterPro" id="IPR027417">
    <property type="entry name" value="P-loop_NTPase"/>
</dbReference>
<dbReference type="InterPro" id="IPR002035">
    <property type="entry name" value="VWF_A"/>
</dbReference>
<dbReference type="InterPro" id="IPR011704">
    <property type="entry name" value="ATPase_dyneun-rel_AAA"/>
</dbReference>
<dbReference type="PANTHER" id="PTHR48103:SF2">
    <property type="entry name" value="MIDASIN"/>
    <property type="match status" value="1"/>
</dbReference>
<dbReference type="GO" id="GO:0000055">
    <property type="term" value="P:ribosomal large subunit export from nucleus"/>
    <property type="evidence" value="ECO:0007669"/>
    <property type="project" value="TreeGrafter"/>
</dbReference>
<feature type="domain" description="VWFA" evidence="10">
    <location>
        <begin position="3103"/>
        <end position="3289"/>
    </location>
</feature>
<dbReference type="GO" id="GO:0030687">
    <property type="term" value="C:preribosome, large subunit precursor"/>
    <property type="evidence" value="ECO:0007669"/>
    <property type="project" value="TreeGrafter"/>
</dbReference>
<feature type="compositionally biased region" description="Basic and acidic residues" evidence="9">
    <location>
        <begin position="2814"/>
        <end position="2823"/>
    </location>
</feature>
<comment type="subcellular location">
    <subcellularLocation>
        <location evidence="1">Nucleus</location>
        <location evidence="1">Nucleolus</location>
    </subcellularLocation>
    <subcellularLocation>
        <location evidence="2">Nucleus</location>
        <location evidence="2">Nucleoplasm</location>
    </subcellularLocation>
</comment>
<keyword evidence="6" id="KW-0067">ATP-binding</keyword>
<feature type="compositionally biased region" description="Acidic residues" evidence="9">
    <location>
        <begin position="2613"/>
        <end position="2638"/>
    </location>
</feature>
<feature type="compositionally biased region" description="Basic and acidic residues" evidence="9">
    <location>
        <begin position="2603"/>
        <end position="2612"/>
    </location>
</feature>
<evidence type="ECO:0000256" key="2">
    <source>
        <dbReference type="ARBA" id="ARBA00004642"/>
    </source>
</evidence>
<evidence type="ECO:0000256" key="6">
    <source>
        <dbReference type="ARBA" id="ARBA00022840"/>
    </source>
</evidence>
<dbReference type="PANTHER" id="PTHR48103">
    <property type="entry name" value="MIDASIN-RELATED"/>
    <property type="match status" value="1"/>
</dbReference>
<feature type="compositionally biased region" description="Basic and acidic residues" evidence="9">
    <location>
        <begin position="2932"/>
        <end position="2947"/>
    </location>
</feature>
<evidence type="ECO:0000256" key="9">
    <source>
        <dbReference type="SAM" id="MobiDB-lite"/>
    </source>
</evidence>
<dbReference type="GO" id="GO:0000027">
    <property type="term" value="P:ribosomal large subunit assembly"/>
    <property type="evidence" value="ECO:0007669"/>
    <property type="project" value="TreeGrafter"/>
</dbReference>
<feature type="compositionally biased region" description="Basic and acidic residues" evidence="9">
    <location>
        <begin position="2670"/>
        <end position="2681"/>
    </location>
</feature>
<proteinExistence type="inferred from homology"/>
<keyword evidence="5" id="KW-0547">Nucleotide-binding</keyword>
<evidence type="ECO:0000256" key="8">
    <source>
        <dbReference type="ARBA" id="ARBA00023242"/>
    </source>
</evidence>
<keyword evidence="12" id="KW-1185">Reference proteome</keyword>
<accession>A0A8S1HIW9</accession>
<evidence type="ECO:0000256" key="5">
    <source>
        <dbReference type="ARBA" id="ARBA00022741"/>
    </source>
</evidence>
<feature type="compositionally biased region" description="Basic and acidic residues" evidence="9">
    <location>
        <begin position="2879"/>
        <end position="2894"/>
    </location>
</feature>
<feature type="compositionally biased region" description="Acidic residues" evidence="9">
    <location>
        <begin position="2868"/>
        <end position="2878"/>
    </location>
</feature>
<dbReference type="GO" id="GO:0016887">
    <property type="term" value="F:ATP hydrolysis activity"/>
    <property type="evidence" value="ECO:0007669"/>
    <property type="project" value="InterPro"/>
</dbReference>
<feature type="compositionally biased region" description="Acidic residues" evidence="9">
    <location>
        <begin position="2695"/>
        <end position="2714"/>
    </location>
</feature>
<dbReference type="Proteomes" id="UP000835052">
    <property type="component" value="Unassembled WGS sequence"/>
</dbReference>
<evidence type="ECO:0000313" key="12">
    <source>
        <dbReference type="Proteomes" id="UP000835052"/>
    </source>
</evidence>
<feature type="region of interest" description="Disordered" evidence="9">
    <location>
        <begin position="2526"/>
        <end position="2978"/>
    </location>
</feature>
<comment type="similarity">
    <text evidence="3">Belongs to the midasin family.</text>
</comment>
<dbReference type="OrthoDB" id="422220at2759"/>
<feature type="region of interest" description="Disordered" evidence="9">
    <location>
        <begin position="1143"/>
        <end position="1164"/>
    </location>
</feature>
<evidence type="ECO:0000256" key="7">
    <source>
        <dbReference type="ARBA" id="ARBA00023186"/>
    </source>
</evidence>
<evidence type="ECO:0000256" key="4">
    <source>
        <dbReference type="ARBA" id="ARBA00017143"/>
    </source>
</evidence>
<dbReference type="FunFam" id="3.40.50.300:FF:000142">
    <property type="entry name" value="Midasin"/>
    <property type="match status" value="1"/>
</dbReference>
<evidence type="ECO:0000259" key="10">
    <source>
        <dbReference type="PROSITE" id="PS50234"/>
    </source>
</evidence>
<feature type="compositionally biased region" description="Acidic residues" evidence="9">
    <location>
        <begin position="2965"/>
        <end position="2976"/>
    </location>
</feature>
<name>A0A8S1HIW9_9PELO</name>
<feature type="compositionally biased region" description="Acidic residues" evidence="9">
    <location>
        <begin position="2559"/>
        <end position="2578"/>
    </location>
</feature>
<dbReference type="Gene3D" id="3.40.50.410">
    <property type="entry name" value="von Willebrand factor, type A domain"/>
    <property type="match status" value="1"/>
</dbReference>
<dbReference type="InterPro" id="IPR036465">
    <property type="entry name" value="vWFA_dom_sf"/>
</dbReference>
<dbReference type="GO" id="GO:0005654">
    <property type="term" value="C:nucleoplasm"/>
    <property type="evidence" value="ECO:0007669"/>
    <property type="project" value="UniProtKB-SubCell"/>
</dbReference>
<feature type="compositionally biased region" description="Acidic residues" evidence="9">
    <location>
        <begin position="2593"/>
        <end position="2602"/>
    </location>
</feature>
<evidence type="ECO:0000256" key="3">
    <source>
        <dbReference type="ARBA" id="ARBA00007188"/>
    </source>
</evidence>
<feature type="compositionally biased region" description="Acidic residues" evidence="9">
    <location>
        <begin position="2895"/>
        <end position="2909"/>
    </location>
</feature>
<dbReference type="Gene3D" id="3.40.50.300">
    <property type="entry name" value="P-loop containing nucleotide triphosphate hydrolases"/>
    <property type="match status" value="3"/>
</dbReference>
<dbReference type="SMART" id="SM00327">
    <property type="entry name" value="VWA"/>
    <property type="match status" value="1"/>
</dbReference>
<feature type="compositionally biased region" description="Acidic residues" evidence="9">
    <location>
        <begin position="2734"/>
        <end position="2788"/>
    </location>
</feature>
<dbReference type="SUPFAM" id="SSF52540">
    <property type="entry name" value="P-loop containing nucleoside triphosphate hydrolases"/>
    <property type="match status" value="3"/>
</dbReference>
<dbReference type="EMBL" id="CAJGYM010000052">
    <property type="protein sequence ID" value="CAD6195225.1"/>
    <property type="molecule type" value="Genomic_DNA"/>
</dbReference>
<evidence type="ECO:0000313" key="11">
    <source>
        <dbReference type="EMBL" id="CAD6195225.1"/>
    </source>
</evidence>